<reference evidence="4 5" key="1">
    <citation type="submission" date="2019-01" db="EMBL/GenBank/DDBJ databases">
        <title>Insights into ecological role of a new deltaproteobacterial order Candidatus Sinidesulfobacterales (Sva0485) by metagenomics and metatranscriptomics.</title>
        <authorList>
            <person name="Tan S."/>
            <person name="Liu J."/>
            <person name="Fang Y."/>
            <person name="Hedlund B.P."/>
            <person name="Lian Z.H."/>
            <person name="Huang L.Y."/>
            <person name="Li J.T."/>
            <person name="Huang L.N."/>
            <person name="Li W.J."/>
            <person name="Jiang H.C."/>
            <person name="Dong H.L."/>
            <person name="Shu W.S."/>
        </authorList>
    </citation>
    <scope>NUCLEOTIDE SEQUENCE [LARGE SCALE GENOMIC DNA]</scope>
    <source>
        <strain evidence="4">AP3</strain>
    </source>
</reference>
<dbReference type="AlphaFoldDB" id="A0A519BDG1"/>
<dbReference type="Gene3D" id="3.30.70.990">
    <property type="entry name" value="YajQ-like, domain 2"/>
    <property type="match status" value="1"/>
</dbReference>
<dbReference type="SUPFAM" id="SSF89963">
    <property type="entry name" value="YajQ-like"/>
    <property type="match status" value="2"/>
</dbReference>
<organism evidence="4 5">
    <name type="scientific">Candidatus Acidulodesulfobacterium ferriphilum</name>
    <dbReference type="NCBI Taxonomy" id="2597223"/>
    <lineage>
        <taxon>Bacteria</taxon>
        <taxon>Deltaproteobacteria</taxon>
        <taxon>Candidatus Acidulodesulfobacterales</taxon>
        <taxon>Candidatus Acidulodesulfobacterium</taxon>
    </lineage>
</organism>
<dbReference type="InterPro" id="IPR007551">
    <property type="entry name" value="YajQ/Smlt4090-like"/>
</dbReference>
<comment type="similarity">
    <text evidence="2 3">Belongs to the YajQ family.</text>
</comment>
<evidence type="ECO:0000313" key="5">
    <source>
        <dbReference type="Proteomes" id="UP000320813"/>
    </source>
</evidence>
<dbReference type="GO" id="GO:0000166">
    <property type="term" value="F:nucleotide binding"/>
    <property type="evidence" value="ECO:0007669"/>
    <property type="project" value="UniProtKB-UniRule"/>
</dbReference>
<dbReference type="NCBIfam" id="NF003819">
    <property type="entry name" value="PRK05412.1"/>
    <property type="match status" value="1"/>
</dbReference>
<dbReference type="Proteomes" id="UP000320813">
    <property type="component" value="Unassembled WGS sequence"/>
</dbReference>
<evidence type="ECO:0000256" key="1">
    <source>
        <dbReference type="ARBA" id="ARBA00022741"/>
    </source>
</evidence>
<dbReference type="InterPro" id="IPR035571">
    <property type="entry name" value="UPF0234-like_C"/>
</dbReference>
<dbReference type="PANTHER" id="PTHR30476:SF0">
    <property type="entry name" value="UPF0234 PROTEIN YAJQ"/>
    <property type="match status" value="1"/>
</dbReference>
<dbReference type="GO" id="GO:0005829">
    <property type="term" value="C:cytosol"/>
    <property type="evidence" value="ECO:0007669"/>
    <property type="project" value="TreeGrafter"/>
</dbReference>
<gene>
    <name evidence="4" type="ORF">EVJ47_03300</name>
</gene>
<protein>
    <recommendedName>
        <fullName evidence="3">Nucleotide-binding protein EVJ47_03300</fullName>
    </recommendedName>
</protein>
<dbReference type="EMBL" id="SGBD01000001">
    <property type="protein sequence ID" value="RZD15311.1"/>
    <property type="molecule type" value="Genomic_DNA"/>
</dbReference>
<sequence>MPSFDVVSKADLQEVDNAINQTVKEITGRYDFKGTKSEIKRQENIVTVLGDDDYKLTAVIDIFKGKLIKRGVSVKFLDFKKKEEAHKGMVRQEVEIKEGIDKEASKKIIQEIKKIAPKAAVENLKDHLRVGSKSKDELQGIISHLRAFPLTIELSFINFRD</sequence>
<dbReference type="HAMAP" id="MF_00632">
    <property type="entry name" value="UPF0234"/>
    <property type="match status" value="1"/>
</dbReference>
<dbReference type="PANTHER" id="PTHR30476">
    <property type="entry name" value="UPF0234 PROTEIN YAJQ"/>
    <property type="match status" value="1"/>
</dbReference>
<dbReference type="InterPro" id="IPR035570">
    <property type="entry name" value="UPF0234_N"/>
</dbReference>
<dbReference type="Gene3D" id="3.30.70.860">
    <property type="match status" value="1"/>
</dbReference>
<comment type="function">
    <text evidence="3">Nucleotide-binding protein.</text>
</comment>
<dbReference type="Pfam" id="PF04461">
    <property type="entry name" value="YajQ"/>
    <property type="match status" value="1"/>
</dbReference>
<comment type="caution">
    <text evidence="4">The sequence shown here is derived from an EMBL/GenBank/DDBJ whole genome shotgun (WGS) entry which is preliminary data.</text>
</comment>
<dbReference type="CDD" id="cd11740">
    <property type="entry name" value="YajQ_like"/>
    <property type="match status" value="1"/>
</dbReference>
<keyword evidence="1 3" id="KW-0547">Nucleotide-binding</keyword>
<evidence type="ECO:0000256" key="2">
    <source>
        <dbReference type="ARBA" id="ARBA00093450"/>
    </source>
</evidence>
<proteinExistence type="inferred from homology"/>
<evidence type="ECO:0000256" key="3">
    <source>
        <dbReference type="HAMAP-Rule" id="MF_00632"/>
    </source>
</evidence>
<name>A0A519BDG1_9DELT</name>
<evidence type="ECO:0000313" key="4">
    <source>
        <dbReference type="EMBL" id="RZD15311.1"/>
    </source>
</evidence>
<accession>A0A519BDG1</accession>
<dbReference type="InterPro" id="IPR036183">
    <property type="entry name" value="YajQ-like_sf"/>
</dbReference>